<reference evidence="1 2" key="1">
    <citation type="submission" date="2017-12" db="EMBL/GenBank/DDBJ databases">
        <title>Phylogenetic diversity of female urinary microbiome.</title>
        <authorList>
            <person name="Thomas-White K."/>
            <person name="Wolfe A.J."/>
        </authorList>
    </citation>
    <scope>NUCLEOTIDE SEQUENCE [LARGE SCALE GENOMIC DNA]</scope>
    <source>
        <strain evidence="1 2">UMB0085</strain>
    </source>
</reference>
<dbReference type="EMBL" id="PKIW01000008">
    <property type="protein sequence ID" value="PLT11844.1"/>
    <property type="molecule type" value="Genomic_DNA"/>
</dbReference>
<evidence type="ECO:0000313" key="1">
    <source>
        <dbReference type="EMBL" id="PLT11844.1"/>
    </source>
</evidence>
<comment type="caution">
    <text evidence="1">The sequence shown here is derived from an EMBL/GenBank/DDBJ whole genome shotgun (WGS) entry which is preliminary data.</text>
</comment>
<dbReference type="AlphaFoldDB" id="A0A2N5L052"/>
<protein>
    <recommendedName>
        <fullName evidence="3">Bacteriophage abortive infection AbiH</fullName>
    </recommendedName>
</protein>
<accession>A0A2N5L052</accession>
<proteinExistence type="predicted"/>
<sequence>MVFLRYLTITSRKVWKITNKHLRINDMNDIDNKCLLILGNGFDLQCGLNTTYDNFFNLRFGIILTAQIHWEYVKNISKVNADYKDTLYERKSAAKEFFRQNLYKNKNSINALVKEYVEKFSDELKELKPINSQDTNLTKRIDYLNSEFENFTKNNITNSWELIALAAFAFIKNDSPIMWSDVERMIYEVITWVLKGRRKSDAQLQKEDDLVNHKFYTVSTDALDKKANTNFIAFFNGYSFENDAALNEPPYQSIFRKIIEKEFYDPYESLDILANKMLNELVKFESIFSNFINQQTGLDYEKDTKTINYYQRATKLVRSLIYPNGYMNEDINTIIDILNFNYTFDVRFKIPFLKSIDLKGKWQINSWNNIHGVACWNSDIAQQQYSQLFKNKELEKLPAPIFGVDNHEIFEIDSGENDNWDDPRIIFTKSYRLIDNHVNSIRNTAFQKKVDTIIIYGHSLNRADYSYFESIFDIYDVFNSDVKLRFYYWHGYDKKDNLSEEQKKVIAKQQERKAMKNIAKLLNSYGSTLENEHGENIINKLVLEQRLSLLPSPLL</sequence>
<organism evidence="1 2">
    <name type="scientific">Lactobacillus crispatus</name>
    <dbReference type="NCBI Taxonomy" id="47770"/>
    <lineage>
        <taxon>Bacteria</taxon>
        <taxon>Bacillati</taxon>
        <taxon>Bacillota</taxon>
        <taxon>Bacilli</taxon>
        <taxon>Lactobacillales</taxon>
        <taxon>Lactobacillaceae</taxon>
        <taxon>Lactobacillus</taxon>
    </lineage>
</organism>
<evidence type="ECO:0000313" key="2">
    <source>
        <dbReference type="Proteomes" id="UP000235119"/>
    </source>
</evidence>
<dbReference type="Proteomes" id="UP000235119">
    <property type="component" value="Unassembled WGS sequence"/>
</dbReference>
<gene>
    <name evidence="1" type="ORF">CYJ79_02735</name>
</gene>
<name>A0A2N5L052_9LACO</name>
<evidence type="ECO:0008006" key="3">
    <source>
        <dbReference type="Google" id="ProtNLM"/>
    </source>
</evidence>